<evidence type="ECO:0000313" key="3">
    <source>
        <dbReference type="Proteomes" id="UP000483432"/>
    </source>
</evidence>
<protein>
    <recommendedName>
        <fullName evidence="4">SdpI family protein</fullName>
    </recommendedName>
</protein>
<evidence type="ECO:0008006" key="4">
    <source>
        <dbReference type="Google" id="ProtNLM"/>
    </source>
</evidence>
<keyword evidence="1" id="KW-1133">Transmembrane helix</keyword>
<evidence type="ECO:0000256" key="1">
    <source>
        <dbReference type="SAM" id="Phobius"/>
    </source>
</evidence>
<keyword evidence="1" id="KW-0472">Membrane</keyword>
<reference evidence="2 3" key="1">
    <citation type="submission" date="2019-09" db="EMBL/GenBank/DDBJ databases">
        <title>H2 Metabolism Revealed by Metagenomic Analysis in Subglacial Sediment of East Antarctica.</title>
        <authorList>
            <person name="Yang Z."/>
            <person name="Zhang Y."/>
            <person name="Lv Y."/>
            <person name="Yan W."/>
            <person name="Xiao X."/>
            <person name="Sun B."/>
            <person name="Ma H."/>
        </authorList>
    </citation>
    <scope>NUCLEOTIDE SEQUENCE [LARGE SCALE GENOMIC DNA]</scope>
    <source>
        <strain evidence="2">Bin2_2</strain>
    </source>
</reference>
<comment type="caution">
    <text evidence="2">The sequence shown here is derived from an EMBL/GenBank/DDBJ whole genome shotgun (WGS) entry which is preliminary data.</text>
</comment>
<dbReference type="EMBL" id="JAAFGW010000118">
    <property type="protein sequence ID" value="NDP48459.1"/>
    <property type="molecule type" value="Genomic_DNA"/>
</dbReference>
<feature type="transmembrane region" description="Helical" evidence="1">
    <location>
        <begin position="6"/>
        <end position="28"/>
    </location>
</feature>
<organism evidence="2 3">
    <name type="scientific">Sulfuriferula multivorans</name>
    <dbReference type="NCBI Taxonomy" id="1559896"/>
    <lineage>
        <taxon>Bacteria</taxon>
        <taxon>Pseudomonadati</taxon>
        <taxon>Pseudomonadota</taxon>
        <taxon>Betaproteobacteria</taxon>
        <taxon>Nitrosomonadales</taxon>
        <taxon>Sulfuricellaceae</taxon>
        <taxon>Sulfuriferula</taxon>
    </lineage>
</organism>
<dbReference type="Proteomes" id="UP000483432">
    <property type="component" value="Unassembled WGS sequence"/>
</dbReference>
<feature type="transmembrane region" description="Helical" evidence="1">
    <location>
        <begin position="57"/>
        <end position="78"/>
    </location>
</feature>
<name>A0A7C9K1N0_9PROT</name>
<gene>
    <name evidence="2" type="ORF">GZ085_08745</name>
</gene>
<proteinExistence type="predicted"/>
<feature type="transmembrane region" description="Helical" evidence="1">
    <location>
        <begin position="84"/>
        <end position="104"/>
    </location>
</feature>
<dbReference type="AlphaFoldDB" id="A0A7C9K1N0"/>
<keyword evidence="1" id="KW-0812">Transmembrane</keyword>
<evidence type="ECO:0000313" key="2">
    <source>
        <dbReference type="EMBL" id="NDP48459.1"/>
    </source>
</evidence>
<sequence>MDEWFVWLVRLMFIGIFPLGVGMLFRAWRIGVRKDYRYVADWRGRAIQDGKRWAQPVLGINSIGGAGLLAVGVLVLLVGLPFAMWSGATALIIWSYFFALQIVVQRAQTSKANT</sequence>
<accession>A0A7C9K1N0</accession>